<evidence type="ECO:0000256" key="3">
    <source>
        <dbReference type="ARBA" id="ARBA00023012"/>
    </source>
</evidence>
<dbReference type="Gene3D" id="2.40.50.1020">
    <property type="entry name" value="LytTr DNA-binding domain"/>
    <property type="match status" value="1"/>
</dbReference>
<keyword evidence="3" id="KW-0902">Two-component regulatory system</keyword>
<reference evidence="10 12" key="1">
    <citation type="submission" date="2016-10" db="EMBL/GenBank/DDBJ databases">
        <title>Complete Genome Sequence of Acetogen Clostridium formicoaceticum ATCC 27076.</title>
        <authorList>
            <person name="Bao T."/>
            <person name="Cheng C."/>
            <person name="Zhao J."/>
            <person name="Yang S.-T."/>
            <person name="Wang J."/>
            <person name="Wang M."/>
        </authorList>
    </citation>
    <scope>NUCLEOTIDE SEQUENCE [LARGE SCALE GENOMIC DNA]</scope>
    <source>
        <strain evidence="10 12">ATCC 27076</strain>
    </source>
</reference>
<keyword evidence="12" id="KW-1185">Reference proteome</keyword>
<dbReference type="InterPro" id="IPR046947">
    <property type="entry name" value="LytR-like"/>
</dbReference>
<dbReference type="Pfam" id="PF00072">
    <property type="entry name" value="Response_reg"/>
    <property type="match status" value="1"/>
</dbReference>
<feature type="domain" description="HTH LytTR-type" evidence="9">
    <location>
        <begin position="135"/>
        <end position="239"/>
    </location>
</feature>
<dbReference type="InterPro" id="IPR001789">
    <property type="entry name" value="Sig_transdc_resp-reg_receiver"/>
</dbReference>
<dbReference type="Gene3D" id="3.40.50.2300">
    <property type="match status" value="1"/>
</dbReference>
<name>A0AAC9RMU9_9CLOT</name>
<dbReference type="PROSITE" id="PS50930">
    <property type="entry name" value="HTH_LYTTR"/>
    <property type="match status" value="1"/>
</dbReference>
<dbReference type="PANTHER" id="PTHR37299">
    <property type="entry name" value="TRANSCRIPTIONAL REGULATOR-RELATED"/>
    <property type="match status" value="1"/>
</dbReference>
<dbReference type="InterPro" id="IPR011006">
    <property type="entry name" value="CheY-like_superfamily"/>
</dbReference>
<dbReference type="AlphaFoldDB" id="A0AAC9RMU9"/>
<dbReference type="Pfam" id="PF04397">
    <property type="entry name" value="LytTR"/>
    <property type="match status" value="1"/>
</dbReference>
<dbReference type="EMBL" id="CP020559">
    <property type="protein sequence ID" value="ARE88158.1"/>
    <property type="molecule type" value="Genomic_DNA"/>
</dbReference>
<dbReference type="GO" id="GO:0000156">
    <property type="term" value="F:phosphorelay response regulator activity"/>
    <property type="evidence" value="ECO:0007669"/>
    <property type="project" value="InterPro"/>
</dbReference>
<accession>A0AAC9RMU9</accession>
<keyword evidence="7" id="KW-0597">Phosphoprotein</keyword>
<dbReference type="InterPro" id="IPR007492">
    <property type="entry name" value="LytTR_DNA-bd_dom"/>
</dbReference>
<feature type="modified residue" description="4-aspartylphosphate" evidence="7">
    <location>
        <position position="54"/>
    </location>
</feature>
<dbReference type="GO" id="GO:0003677">
    <property type="term" value="F:DNA binding"/>
    <property type="evidence" value="ECO:0007669"/>
    <property type="project" value="UniProtKB-KW"/>
</dbReference>
<evidence type="ECO:0000259" key="9">
    <source>
        <dbReference type="PROSITE" id="PS50930"/>
    </source>
</evidence>
<reference evidence="11 13" key="2">
    <citation type="submission" date="2017-03" db="EMBL/GenBank/DDBJ databases">
        <title>Complete sequence of Clostridium formicaceticum DSM 92.</title>
        <authorList>
            <person name="Poehlein A."/>
            <person name="Karl M."/>
            <person name="Bengelsdorf F.R."/>
            <person name="Duerre P."/>
            <person name="Daniel R."/>
        </authorList>
    </citation>
    <scope>NUCLEOTIDE SEQUENCE [LARGE SCALE GENOMIC DNA]</scope>
    <source>
        <strain evidence="11 13">DSM 92</strain>
    </source>
</reference>
<protein>
    <recommendedName>
        <fullName evidence="1">Stage 0 sporulation protein A homolog</fullName>
    </recommendedName>
</protein>
<comment type="function">
    <text evidence="5">May play the central regulatory role in sporulation. It may be an element of the effector pathway responsible for the activation of sporulation genes in response to nutritional stress. Spo0A may act in concert with spo0H (a sigma factor) to control the expression of some genes that are critical to the sporulation process.</text>
</comment>
<evidence type="ECO:0000256" key="7">
    <source>
        <dbReference type="PROSITE-ProRule" id="PRU00169"/>
    </source>
</evidence>
<evidence type="ECO:0000259" key="8">
    <source>
        <dbReference type="PROSITE" id="PS50110"/>
    </source>
</evidence>
<gene>
    <name evidence="11" type="primary">ypdB_4</name>
    <name evidence="10" type="ORF">BJL90_17995</name>
    <name evidence="11" type="ORF">CLFO_25590</name>
</gene>
<dbReference type="SMART" id="SM00850">
    <property type="entry name" value="LytTR"/>
    <property type="match status" value="1"/>
</dbReference>
<comment type="function">
    <text evidence="6">Required for high-level post-exponential phase expression of a series of secreted proteins.</text>
</comment>
<dbReference type="PANTHER" id="PTHR37299:SF3">
    <property type="entry name" value="STAGE 0 SPORULATION PROTEIN A HOMOLOG"/>
    <property type="match status" value="1"/>
</dbReference>
<evidence type="ECO:0000256" key="4">
    <source>
        <dbReference type="ARBA" id="ARBA00023159"/>
    </source>
</evidence>
<evidence type="ECO:0000313" key="11">
    <source>
        <dbReference type="EMBL" id="ARE88158.1"/>
    </source>
</evidence>
<dbReference type="SUPFAM" id="SSF52172">
    <property type="entry name" value="CheY-like"/>
    <property type="match status" value="1"/>
</dbReference>
<proteinExistence type="predicted"/>
<evidence type="ECO:0000313" key="13">
    <source>
        <dbReference type="Proteomes" id="UP000192478"/>
    </source>
</evidence>
<dbReference type="EMBL" id="CP017603">
    <property type="protein sequence ID" value="AOY77580.1"/>
    <property type="molecule type" value="Genomic_DNA"/>
</dbReference>
<evidence type="ECO:0000256" key="1">
    <source>
        <dbReference type="ARBA" id="ARBA00018672"/>
    </source>
</evidence>
<keyword evidence="2" id="KW-0963">Cytoplasm</keyword>
<feature type="domain" description="Response regulatory" evidence="8">
    <location>
        <begin position="3"/>
        <end position="120"/>
    </location>
</feature>
<dbReference type="KEGG" id="cfm:BJL90_17995"/>
<dbReference type="RefSeq" id="WP_070971309.1">
    <property type="nucleotide sequence ID" value="NZ_CP017603.1"/>
</dbReference>
<evidence type="ECO:0000256" key="6">
    <source>
        <dbReference type="ARBA" id="ARBA00037164"/>
    </source>
</evidence>
<dbReference type="Proteomes" id="UP000192478">
    <property type="component" value="Chromosome"/>
</dbReference>
<sequence>MMNILVVEDDQFERSTLVRMLKASNRDIKIFEAATGGQAIRILEQETIELFFLDIELPDMSVVEIAEKIRSISQYELTYIVFVITHVYYQLEALKKYHYYNFIEKPYKQEDILKISHRLIKGVTKGHIKEQAVRFKIKNYILKIFLKDILFIESQGKNCMIHTKNNQYIIPNISMKGALRKLESSSFMQTHKSYIVNFQNIHLIERYGKNAWIVHFKDYALAAYVSNKYKKEFLNRFLPKG</sequence>
<dbReference type="PROSITE" id="PS50110">
    <property type="entry name" value="RESPONSE_REGULATORY"/>
    <property type="match status" value="1"/>
</dbReference>
<keyword evidence="10" id="KW-0238">DNA-binding</keyword>
<organism evidence="11 13">
    <name type="scientific">Clostridium formicaceticum</name>
    <dbReference type="NCBI Taxonomy" id="1497"/>
    <lineage>
        <taxon>Bacteria</taxon>
        <taxon>Bacillati</taxon>
        <taxon>Bacillota</taxon>
        <taxon>Clostridia</taxon>
        <taxon>Eubacteriales</taxon>
        <taxon>Clostridiaceae</taxon>
        <taxon>Clostridium</taxon>
    </lineage>
</organism>
<dbReference type="CDD" id="cd00156">
    <property type="entry name" value="REC"/>
    <property type="match status" value="1"/>
</dbReference>
<evidence type="ECO:0000313" key="12">
    <source>
        <dbReference type="Proteomes" id="UP000177894"/>
    </source>
</evidence>
<keyword evidence="4" id="KW-0010">Activator</keyword>
<dbReference type="Proteomes" id="UP000177894">
    <property type="component" value="Chromosome"/>
</dbReference>
<dbReference type="SMART" id="SM00448">
    <property type="entry name" value="REC"/>
    <property type="match status" value="1"/>
</dbReference>
<evidence type="ECO:0000256" key="5">
    <source>
        <dbReference type="ARBA" id="ARBA00024867"/>
    </source>
</evidence>
<evidence type="ECO:0000256" key="2">
    <source>
        <dbReference type="ARBA" id="ARBA00022490"/>
    </source>
</evidence>
<evidence type="ECO:0000313" key="10">
    <source>
        <dbReference type="EMBL" id="AOY77580.1"/>
    </source>
</evidence>